<name>A0A3M7SWZ4_BRAPC</name>
<dbReference type="SMART" id="SM00015">
    <property type="entry name" value="IQ"/>
    <property type="match status" value="1"/>
</dbReference>
<dbReference type="InterPro" id="IPR000048">
    <property type="entry name" value="IQ_motif_EF-hand-BS"/>
</dbReference>
<dbReference type="PANTHER" id="PTHR14991:SF0">
    <property type="entry name" value="RING FINGER PROTEIN 32"/>
    <property type="match status" value="1"/>
</dbReference>
<evidence type="ECO:0000256" key="4">
    <source>
        <dbReference type="PROSITE-ProRule" id="PRU00175"/>
    </source>
</evidence>
<dbReference type="OrthoDB" id="8062037at2759"/>
<dbReference type="Pfam" id="PF13445">
    <property type="entry name" value="zf-RING_UBOX"/>
    <property type="match status" value="1"/>
</dbReference>
<dbReference type="Pfam" id="PF13639">
    <property type="entry name" value="zf-RING_2"/>
    <property type="match status" value="1"/>
</dbReference>
<organism evidence="6 7">
    <name type="scientific">Brachionus plicatilis</name>
    <name type="common">Marine rotifer</name>
    <name type="synonym">Brachionus muelleri</name>
    <dbReference type="NCBI Taxonomy" id="10195"/>
    <lineage>
        <taxon>Eukaryota</taxon>
        <taxon>Metazoa</taxon>
        <taxon>Spiralia</taxon>
        <taxon>Gnathifera</taxon>
        <taxon>Rotifera</taxon>
        <taxon>Eurotatoria</taxon>
        <taxon>Monogononta</taxon>
        <taxon>Pseudotrocha</taxon>
        <taxon>Ploima</taxon>
        <taxon>Brachionidae</taxon>
        <taxon>Brachionus</taxon>
    </lineage>
</organism>
<protein>
    <submittedName>
        <fullName evidence="6">RING finger 32 isoform X1</fullName>
    </submittedName>
</protein>
<dbReference type="CDD" id="cd16677">
    <property type="entry name" value="RING-H2_RNF32_rpt1"/>
    <property type="match status" value="1"/>
</dbReference>
<feature type="domain" description="RING-type" evidence="5">
    <location>
        <begin position="297"/>
        <end position="357"/>
    </location>
</feature>
<comment type="caution">
    <text evidence="6">The sequence shown here is derived from an EMBL/GenBank/DDBJ whole genome shotgun (WGS) entry which is preliminary data.</text>
</comment>
<evidence type="ECO:0000313" key="6">
    <source>
        <dbReference type="EMBL" id="RNA40205.1"/>
    </source>
</evidence>
<dbReference type="Gene3D" id="3.30.40.10">
    <property type="entry name" value="Zinc/RING finger domain, C3HC4 (zinc finger)"/>
    <property type="match status" value="2"/>
</dbReference>
<dbReference type="PROSITE" id="PS50096">
    <property type="entry name" value="IQ"/>
    <property type="match status" value="1"/>
</dbReference>
<evidence type="ECO:0000313" key="7">
    <source>
        <dbReference type="Proteomes" id="UP000276133"/>
    </source>
</evidence>
<dbReference type="SUPFAM" id="SSF57850">
    <property type="entry name" value="RING/U-box"/>
    <property type="match status" value="2"/>
</dbReference>
<keyword evidence="2 4" id="KW-0863">Zinc-finger</keyword>
<evidence type="ECO:0000259" key="5">
    <source>
        <dbReference type="PROSITE" id="PS50089"/>
    </source>
</evidence>
<gene>
    <name evidence="6" type="ORF">BpHYR1_041447</name>
</gene>
<sequence>MSFNCQRANLKKPDSITKALVSTAFQDHISKQLELDSLVNLNFKKPISRNKICKLDAKSKVDSGLSKNIVKKKTFNDEKEYVLTKATAADLPTLAEKLGLVGIDDSRKQIGETEWNEIKIKYKNRQEFKEPCVICKEPLGINQQVLLSCTHTFHRNCLEMFEKHSGKKACPMCRKERYKARVVYDASRYHKNVSASKIQAAWRGYLVRKWYKNYRKMVPPKNPILRKKFFEEKLSDITNRLIQSFNYDADNLLEDIEKNLKKSRETFKNFDERYRHISEEEWSSLLTKVINRNHDECSICMNKYNLPCSIFDLEKCLDQNEAKPIVLLSCSHLFHSVCLNTFEELNLDKINVCPECRSAYRKREISTFFNKN</sequence>
<dbReference type="EMBL" id="REGN01000664">
    <property type="protein sequence ID" value="RNA40205.1"/>
    <property type="molecule type" value="Genomic_DNA"/>
</dbReference>
<dbReference type="Pfam" id="PF00612">
    <property type="entry name" value="IQ"/>
    <property type="match status" value="1"/>
</dbReference>
<evidence type="ECO:0000256" key="1">
    <source>
        <dbReference type="ARBA" id="ARBA00022723"/>
    </source>
</evidence>
<keyword evidence="3" id="KW-0862">Zinc</keyword>
<dbReference type="InterPro" id="IPR042862">
    <property type="entry name" value="RNF32"/>
</dbReference>
<dbReference type="PANTHER" id="PTHR14991">
    <property type="entry name" value="RING FINGER PROTEIN 32"/>
    <property type="match status" value="1"/>
</dbReference>
<keyword evidence="7" id="KW-1185">Reference proteome</keyword>
<evidence type="ECO:0000256" key="2">
    <source>
        <dbReference type="ARBA" id="ARBA00022771"/>
    </source>
</evidence>
<evidence type="ECO:0000256" key="3">
    <source>
        <dbReference type="ARBA" id="ARBA00022833"/>
    </source>
</evidence>
<dbReference type="PROSITE" id="PS50089">
    <property type="entry name" value="ZF_RING_2"/>
    <property type="match status" value="2"/>
</dbReference>
<dbReference type="InterPro" id="IPR027370">
    <property type="entry name" value="Znf-RING_euk"/>
</dbReference>
<dbReference type="AlphaFoldDB" id="A0A3M7SWZ4"/>
<dbReference type="InterPro" id="IPR013083">
    <property type="entry name" value="Znf_RING/FYVE/PHD"/>
</dbReference>
<dbReference type="Gene3D" id="1.20.5.190">
    <property type="match status" value="1"/>
</dbReference>
<accession>A0A3M7SWZ4</accession>
<dbReference type="CDD" id="cd23767">
    <property type="entry name" value="IQCD"/>
    <property type="match status" value="1"/>
</dbReference>
<dbReference type="STRING" id="10195.A0A3M7SWZ4"/>
<dbReference type="GO" id="GO:0008270">
    <property type="term" value="F:zinc ion binding"/>
    <property type="evidence" value="ECO:0007669"/>
    <property type="project" value="UniProtKB-KW"/>
</dbReference>
<dbReference type="InterPro" id="IPR001841">
    <property type="entry name" value="Znf_RING"/>
</dbReference>
<proteinExistence type="predicted"/>
<dbReference type="Proteomes" id="UP000276133">
    <property type="component" value="Unassembled WGS sequence"/>
</dbReference>
<keyword evidence="1" id="KW-0479">Metal-binding</keyword>
<feature type="domain" description="RING-type" evidence="5">
    <location>
        <begin position="132"/>
        <end position="174"/>
    </location>
</feature>
<reference evidence="6 7" key="1">
    <citation type="journal article" date="2018" name="Sci. Rep.">
        <title>Genomic signatures of local adaptation to the degree of environmental predictability in rotifers.</title>
        <authorList>
            <person name="Franch-Gras L."/>
            <person name="Hahn C."/>
            <person name="Garcia-Roger E.M."/>
            <person name="Carmona M.J."/>
            <person name="Serra M."/>
            <person name="Gomez A."/>
        </authorList>
    </citation>
    <scope>NUCLEOTIDE SEQUENCE [LARGE SCALE GENOMIC DNA]</scope>
    <source>
        <strain evidence="6">HYR1</strain>
    </source>
</reference>
<dbReference type="SMART" id="SM00184">
    <property type="entry name" value="RING"/>
    <property type="match status" value="2"/>
</dbReference>